<dbReference type="PANTHER" id="PTHR35587:SF3">
    <property type="entry name" value="EXPRESSED PROTEIN"/>
    <property type="match status" value="1"/>
</dbReference>
<feature type="compositionally biased region" description="Low complexity" evidence="1">
    <location>
        <begin position="40"/>
        <end position="55"/>
    </location>
</feature>
<dbReference type="AlphaFoldDB" id="A0AAD4CCD2"/>
<protein>
    <submittedName>
        <fullName evidence="2">Uncharacterized protein</fullName>
    </submittedName>
</protein>
<sequence length="154" mass="17869">MPHPSPSIKEYETPYKRDYDKNEVTYPSSEYESGSEVIPETEPQQQRETQPQTQQVGRRQRQFKPTGYRSSDADLQVTEPRNRRRDQEISTVGPVAHDQDTPTEELTIYADNENQQLQKKDEDSGLKLRLDLNLDIEVELKARIHGDLTLSLLK</sequence>
<comment type="caution">
    <text evidence="2">The sequence shown here is derived from an EMBL/GenBank/DDBJ whole genome shotgun (WGS) entry which is preliminary data.</text>
</comment>
<dbReference type="EMBL" id="VCAU01000153">
    <property type="protein sequence ID" value="KAF9883687.1"/>
    <property type="molecule type" value="Genomic_DNA"/>
</dbReference>
<gene>
    <name evidence="2" type="ORF">FE257_003071</name>
</gene>
<proteinExistence type="predicted"/>
<evidence type="ECO:0000313" key="3">
    <source>
        <dbReference type="Proteomes" id="UP001194746"/>
    </source>
</evidence>
<keyword evidence="3" id="KW-1185">Reference proteome</keyword>
<dbReference type="Proteomes" id="UP001194746">
    <property type="component" value="Unassembled WGS sequence"/>
</dbReference>
<dbReference type="PANTHER" id="PTHR35587">
    <property type="entry name" value="EXPRESSED PROTEIN"/>
    <property type="match status" value="1"/>
</dbReference>
<reference evidence="2" key="2">
    <citation type="submission" date="2020-02" db="EMBL/GenBank/DDBJ databases">
        <authorList>
            <person name="Gilchrist C.L.M."/>
            <person name="Chooi Y.-H."/>
        </authorList>
    </citation>
    <scope>NUCLEOTIDE SEQUENCE</scope>
    <source>
        <strain evidence="2">MST-FP2251</strain>
    </source>
</reference>
<reference evidence="2" key="1">
    <citation type="journal article" date="2019" name="Beilstein J. Org. Chem.">
        <title>Nanangenines: drimane sesquiterpenoids as the dominant metabolite cohort of a novel Australian fungus, Aspergillus nanangensis.</title>
        <authorList>
            <person name="Lacey H.J."/>
            <person name="Gilchrist C.L.M."/>
            <person name="Crombie A."/>
            <person name="Kalaitzis J.A."/>
            <person name="Vuong D."/>
            <person name="Rutledge P.J."/>
            <person name="Turner P."/>
            <person name="Pitt J.I."/>
            <person name="Lacey E."/>
            <person name="Chooi Y.H."/>
            <person name="Piggott A.M."/>
        </authorList>
    </citation>
    <scope>NUCLEOTIDE SEQUENCE</scope>
    <source>
        <strain evidence="2">MST-FP2251</strain>
    </source>
</reference>
<evidence type="ECO:0000313" key="2">
    <source>
        <dbReference type="EMBL" id="KAF9883687.1"/>
    </source>
</evidence>
<feature type="region of interest" description="Disordered" evidence="1">
    <location>
        <begin position="1"/>
        <end position="102"/>
    </location>
</feature>
<name>A0AAD4CCD2_ASPNN</name>
<feature type="compositionally biased region" description="Basic and acidic residues" evidence="1">
    <location>
        <begin position="9"/>
        <end position="23"/>
    </location>
</feature>
<accession>A0AAD4CCD2</accession>
<evidence type="ECO:0000256" key="1">
    <source>
        <dbReference type="SAM" id="MobiDB-lite"/>
    </source>
</evidence>
<organism evidence="2 3">
    <name type="scientific">Aspergillus nanangensis</name>
    <dbReference type="NCBI Taxonomy" id="2582783"/>
    <lineage>
        <taxon>Eukaryota</taxon>
        <taxon>Fungi</taxon>
        <taxon>Dikarya</taxon>
        <taxon>Ascomycota</taxon>
        <taxon>Pezizomycotina</taxon>
        <taxon>Eurotiomycetes</taxon>
        <taxon>Eurotiomycetidae</taxon>
        <taxon>Eurotiales</taxon>
        <taxon>Aspergillaceae</taxon>
        <taxon>Aspergillus</taxon>
        <taxon>Aspergillus subgen. Circumdati</taxon>
    </lineage>
</organism>